<proteinExistence type="predicted"/>
<dbReference type="AlphaFoldDB" id="A0A194RG50"/>
<keyword evidence="2" id="KW-0812">Transmembrane</keyword>
<keyword evidence="2" id="KW-1133">Transmembrane helix</keyword>
<feature type="compositionally biased region" description="Basic and acidic residues" evidence="1">
    <location>
        <begin position="237"/>
        <end position="249"/>
    </location>
</feature>
<reference evidence="3 4" key="1">
    <citation type="journal article" date="2015" name="Nat. Commun.">
        <title>Outbred genome sequencing and CRISPR/Cas9 gene editing in butterflies.</title>
        <authorList>
            <person name="Li X."/>
            <person name="Fan D."/>
            <person name="Zhang W."/>
            <person name="Liu G."/>
            <person name="Zhang L."/>
            <person name="Zhao L."/>
            <person name="Fang X."/>
            <person name="Chen L."/>
            <person name="Dong Y."/>
            <person name="Chen Y."/>
            <person name="Ding Y."/>
            <person name="Zhao R."/>
            <person name="Feng M."/>
            <person name="Zhu Y."/>
            <person name="Feng Y."/>
            <person name="Jiang X."/>
            <person name="Zhu D."/>
            <person name="Xiang H."/>
            <person name="Feng X."/>
            <person name="Li S."/>
            <person name="Wang J."/>
            <person name="Zhang G."/>
            <person name="Kronforst M.R."/>
            <person name="Wang W."/>
        </authorList>
    </citation>
    <scope>NUCLEOTIDE SEQUENCE [LARGE SCALE GENOMIC DNA]</scope>
    <source>
        <strain evidence="3">Ya'a_city_454_Pm</strain>
        <tissue evidence="3">Whole body</tissue>
    </source>
</reference>
<sequence>MSSVPIYLVLAAFIHLIFIIPFAYPEIKFGNGNEAKDVITDPFHRNKIINNYLKADDVKTLKKIKMKARALSLTVKPRGSEYGARGLEEEPSGFQQDAIMNLYRPPPPFARRHKNEAEDYLSSSSSVEMQNWKEEWKDIWLAKKLEALNSSIPKGDTVNMAAARPWGVPCGDPNQHDMPWGTCMLPMECEAEYRIYRGDFSCGRTTFVCCALQLSTYDMYGGFDISFQDSSLETDSEEKRMRDVNSRERRERKKKREKRKRKRDRDKRKRKIKKNIQNIIKEIRKILDRAYKNGTAMRKKKTKQLKRFIKELKKQYRKDRQSVKDIHEMEIIKVDAALMKKLNQIRVVNRNFMKNATFREIIINGTMTKKQARMLLESYPDLEGYMTRRAAPAGPAHIPAGAAHIPAGAAHIPAGAAHTPADYDIEYGYSINYIKVFICEYPQSLVYETG</sequence>
<dbReference type="InParanoid" id="A0A194RG50"/>
<keyword evidence="4" id="KW-1185">Reference proteome</keyword>
<gene>
    <name evidence="3" type="ORF">RR48_13649</name>
</gene>
<keyword evidence="2" id="KW-0472">Membrane</keyword>
<feature type="compositionally biased region" description="Basic residues" evidence="1">
    <location>
        <begin position="250"/>
        <end position="274"/>
    </location>
</feature>
<name>A0A194RG50_PAPMA</name>
<evidence type="ECO:0000256" key="2">
    <source>
        <dbReference type="SAM" id="Phobius"/>
    </source>
</evidence>
<dbReference type="EMBL" id="KQ460205">
    <property type="protein sequence ID" value="KPJ16793.1"/>
    <property type="molecule type" value="Genomic_DNA"/>
</dbReference>
<feature type="region of interest" description="Disordered" evidence="1">
    <location>
        <begin position="234"/>
        <end position="274"/>
    </location>
</feature>
<organism evidence="3 4">
    <name type="scientific">Papilio machaon</name>
    <name type="common">Old World swallowtail butterfly</name>
    <dbReference type="NCBI Taxonomy" id="76193"/>
    <lineage>
        <taxon>Eukaryota</taxon>
        <taxon>Metazoa</taxon>
        <taxon>Ecdysozoa</taxon>
        <taxon>Arthropoda</taxon>
        <taxon>Hexapoda</taxon>
        <taxon>Insecta</taxon>
        <taxon>Pterygota</taxon>
        <taxon>Neoptera</taxon>
        <taxon>Endopterygota</taxon>
        <taxon>Lepidoptera</taxon>
        <taxon>Glossata</taxon>
        <taxon>Ditrysia</taxon>
        <taxon>Papilionoidea</taxon>
        <taxon>Papilionidae</taxon>
        <taxon>Papilioninae</taxon>
        <taxon>Papilio</taxon>
    </lineage>
</organism>
<dbReference type="Proteomes" id="UP000053240">
    <property type="component" value="Unassembled WGS sequence"/>
</dbReference>
<accession>A0A194RG50</accession>
<evidence type="ECO:0000256" key="1">
    <source>
        <dbReference type="SAM" id="MobiDB-lite"/>
    </source>
</evidence>
<evidence type="ECO:0000313" key="3">
    <source>
        <dbReference type="EMBL" id="KPJ16793.1"/>
    </source>
</evidence>
<evidence type="ECO:0000313" key="4">
    <source>
        <dbReference type="Proteomes" id="UP000053240"/>
    </source>
</evidence>
<protein>
    <submittedName>
        <fullName evidence="3">Uncharacterized protein</fullName>
    </submittedName>
</protein>
<feature type="transmembrane region" description="Helical" evidence="2">
    <location>
        <begin position="6"/>
        <end position="24"/>
    </location>
</feature>